<comment type="subcellular location">
    <subcellularLocation>
        <location evidence="1">Secreted</location>
    </subcellularLocation>
</comment>
<evidence type="ECO:0000256" key="1">
    <source>
        <dbReference type="ARBA" id="ARBA00004613"/>
    </source>
</evidence>
<feature type="non-terminal residue" evidence="5">
    <location>
        <position position="1"/>
    </location>
</feature>
<evidence type="ECO:0000256" key="3">
    <source>
        <dbReference type="SAM" id="MobiDB-lite"/>
    </source>
</evidence>
<dbReference type="Proteomes" id="UP001519924">
    <property type="component" value="Unassembled WGS sequence"/>
</dbReference>
<evidence type="ECO:0000313" key="6">
    <source>
        <dbReference type="Proteomes" id="UP001519924"/>
    </source>
</evidence>
<dbReference type="PANTHER" id="PTHR38340">
    <property type="entry name" value="S-LAYER PROTEIN"/>
    <property type="match status" value="1"/>
</dbReference>
<reference evidence="5 6" key="1">
    <citation type="submission" date="2021-08" db="EMBL/GenBank/DDBJ databases">
        <title>Caldovatus sediminis gen. nov., sp. nov., a moderately thermophilic bacterium isolated from a hot spring.</title>
        <authorList>
            <person name="Hu C.-J."/>
            <person name="Li W.-J."/>
            <person name="Xian W.-D."/>
        </authorList>
    </citation>
    <scope>NUCLEOTIDE SEQUENCE [LARGE SCALE GENOMIC DNA]</scope>
    <source>
        <strain evidence="5 6">SYSU G05006</strain>
    </source>
</reference>
<dbReference type="Gene3D" id="2.60.60.40">
    <property type="match status" value="1"/>
</dbReference>
<dbReference type="PROSITE" id="PS00330">
    <property type="entry name" value="HEMOLYSIN_CALCIUM"/>
    <property type="match status" value="3"/>
</dbReference>
<dbReference type="Gene3D" id="2.150.10.10">
    <property type="entry name" value="Serralysin-like metalloprotease, C-terminal"/>
    <property type="match status" value="1"/>
</dbReference>
<keyword evidence="6" id="KW-1185">Reference proteome</keyword>
<dbReference type="InterPro" id="IPR011049">
    <property type="entry name" value="Serralysin-like_metalloprot_C"/>
</dbReference>
<dbReference type="InterPro" id="IPR031768">
    <property type="entry name" value="CBM60_xylan-bd"/>
</dbReference>
<feature type="domain" description="Carbohydrate binding module xylan-binding" evidence="4">
    <location>
        <begin position="49"/>
        <end position="134"/>
    </location>
</feature>
<dbReference type="Pfam" id="PF16841">
    <property type="entry name" value="CBM60"/>
    <property type="match status" value="1"/>
</dbReference>
<dbReference type="InterPro" id="IPR001343">
    <property type="entry name" value="Hemolysn_Ca-bd"/>
</dbReference>
<name>A0ABS7F6R3_9PROT</name>
<dbReference type="Pfam" id="PF00353">
    <property type="entry name" value="HemolysinCabind"/>
    <property type="match status" value="1"/>
</dbReference>
<dbReference type="InterPro" id="IPR018511">
    <property type="entry name" value="Hemolysin-typ_Ca-bd_CS"/>
</dbReference>
<sequence>PYSNKPIDLYVDDIQIWDGVPTATQPAPAPAPAPAPTPASITIGSGSDTLVLKISQDAYNGNAQYTISVDGQQVGGTLTAQALHSLGQSDTITIKGDWDVGPHTVTVTFLNDAYGGSASTDRNLYVDGATYDGAAVSGATLALYSAGSGSFQVSDATALPGSSPSPAPAPAPSPTPLSPPAGSRTVNGTGGADTLTGSRGSDAIYGGAGNDTIAGGGGDDWIDGGLGNDKLTGGRGADIFVFRPGDGWDWISDFRSGTDKLYMVGMDRSDISWSQKSWPGVGTGLEVVYNNGADGGVFLPNVYNLSWSDFVF</sequence>
<protein>
    <recommendedName>
        <fullName evidence="4">Carbohydrate binding module xylan-binding domain-containing protein</fullName>
    </recommendedName>
</protein>
<comment type="caution">
    <text evidence="5">The sequence shown here is derived from an EMBL/GenBank/DDBJ whole genome shotgun (WGS) entry which is preliminary data.</text>
</comment>
<evidence type="ECO:0000313" key="5">
    <source>
        <dbReference type="EMBL" id="MBW8271291.1"/>
    </source>
</evidence>
<keyword evidence="2" id="KW-0964">Secreted</keyword>
<accession>A0ABS7F6R3</accession>
<dbReference type="InterPro" id="IPR050557">
    <property type="entry name" value="RTX_toxin/Mannuronan_C5-epim"/>
</dbReference>
<organism evidence="5 6">
    <name type="scientific">Caldovatus aquaticus</name>
    <dbReference type="NCBI Taxonomy" id="2865671"/>
    <lineage>
        <taxon>Bacteria</taxon>
        <taxon>Pseudomonadati</taxon>
        <taxon>Pseudomonadota</taxon>
        <taxon>Alphaproteobacteria</taxon>
        <taxon>Acetobacterales</taxon>
        <taxon>Roseomonadaceae</taxon>
        <taxon>Caldovatus</taxon>
    </lineage>
</organism>
<evidence type="ECO:0000259" key="4">
    <source>
        <dbReference type="Pfam" id="PF16841"/>
    </source>
</evidence>
<gene>
    <name evidence="5" type="ORF">K1J50_17580</name>
</gene>
<proteinExistence type="predicted"/>
<feature type="compositionally biased region" description="Pro residues" evidence="3">
    <location>
        <begin position="163"/>
        <end position="179"/>
    </location>
</feature>
<dbReference type="PANTHER" id="PTHR38340:SF1">
    <property type="entry name" value="S-LAYER PROTEIN"/>
    <property type="match status" value="1"/>
</dbReference>
<dbReference type="EMBL" id="JAHZUY010000084">
    <property type="protein sequence ID" value="MBW8271291.1"/>
    <property type="molecule type" value="Genomic_DNA"/>
</dbReference>
<feature type="region of interest" description="Disordered" evidence="3">
    <location>
        <begin position="155"/>
        <end position="203"/>
    </location>
</feature>
<dbReference type="SUPFAM" id="SSF51120">
    <property type="entry name" value="beta-Roll"/>
    <property type="match status" value="1"/>
</dbReference>
<dbReference type="PRINTS" id="PR00313">
    <property type="entry name" value="CABNDNGRPT"/>
</dbReference>
<evidence type="ECO:0000256" key="2">
    <source>
        <dbReference type="ARBA" id="ARBA00022525"/>
    </source>
</evidence>
<dbReference type="RefSeq" id="WP_304502931.1">
    <property type="nucleotide sequence ID" value="NZ_JAHZUY010000084.1"/>
</dbReference>